<reference evidence="3 4" key="1">
    <citation type="journal article" date="2024" name="G3 (Bethesda)">
        <title>Genome assembly of Hibiscus sabdariffa L. provides insights into metabolisms of medicinal natural products.</title>
        <authorList>
            <person name="Kim T."/>
        </authorList>
    </citation>
    <scope>NUCLEOTIDE SEQUENCE [LARGE SCALE GENOMIC DNA]</scope>
    <source>
        <strain evidence="3">TK-2024</strain>
        <tissue evidence="3">Old leaves</tissue>
    </source>
</reference>
<keyword evidence="1" id="KW-0472">Membrane</keyword>
<sequence length="101" mass="11082">MAFAASTLALPLFFSTCFSKKVDGVMLPENTDVSMMVKALTLPGAMLAMVALCLKKQCKQTNLKLYCSGNLLVRMLTMNNNIARPSQLEAIISLELRAPER</sequence>
<feature type="transmembrane region" description="Helical" evidence="1">
    <location>
        <begin position="35"/>
        <end position="54"/>
    </location>
</feature>
<proteinExistence type="predicted"/>
<evidence type="ECO:0000256" key="2">
    <source>
        <dbReference type="SAM" id="SignalP"/>
    </source>
</evidence>
<keyword evidence="1" id="KW-1133">Transmembrane helix</keyword>
<evidence type="ECO:0000313" key="4">
    <source>
        <dbReference type="Proteomes" id="UP001396334"/>
    </source>
</evidence>
<keyword evidence="4" id="KW-1185">Reference proteome</keyword>
<evidence type="ECO:0000313" key="3">
    <source>
        <dbReference type="EMBL" id="KAK8990727.1"/>
    </source>
</evidence>
<keyword evidence="2" id="KW-0732">Signal</keyword>
<organism evidence="3 4">
    <name type="scientific">Hibiscus sabdariffa</name>
    <name type="common">roselle</name>
    <dbReference type="NCBI Taxonomy" id="183260"/>
    <lineage>
        <taxon>Eukaryota</taxon>
        <taxon>Viridiplantae</taxon>
        <taxon>Streptophyta</taxon>
        <taxon>Embryophyta</taxon>
        <taxon>Tracheophyta</taxon>
        <taxon>Spermatophyta</taxon>
        <taxon>Magnoliopsida</taxon>
        <taxon>eudicotyledons</taxon>
        <taxon>Gunneridae</taxon>
        <taxon>Pentapetalae</taxon>
        <taxon>rosids</taxon>
        <taxon>malvids</taxon>
        <taxon>Malvales</taxon>
        <taxon>Malvaceae</taxon>
        <taxon>Malvoideae</taxon>
        <taxon>Hibiscus</taxon>
    </lineage>
</organism>
<gene>
    <name evidence="3" type="ORF">V6N11_028690</name>
</gene>
<keyword evidence="1" id="KW-0812">Transmembrane</keyword>
<protein>
    <submittedName>
        <fullName evidence="3">Uncharacterized protein</fullName>
    </submittedName>
</protein>
<comment type="caution">
    <text evidence="3">The sequence shown here is derived from an EMBL/GenBank/DDBJ whole genome shotgun (WGS) entry which is preliminary data.</text>
</comment>
<feature type="chain" id="PRO_5046539652" evidence="2">
    <location>
        <begin position="25"/>
        <end position="101"/>
    </location>
</feature>
<name>A0ABR2PQJ3_9ROSI</name>
<dbReference type="EMBL" id="JBBPBN010000053">
    <property type="protein sequence ID" value="KAK8990727.1"/>
    <property type="molecule type" value="Genomic_DNA"/>
</dbReference>
<accession>A0ABR2PQJ3</accession>
<evidence type="ECO:0000256" key="1">
    <source>
        <dbReference type="SAM" id="Phobius"/>
    </source>
</evidence>
<dbReference type="Proteomes" id="UP001396334">
    <property type="component" value="Unassembled WGS sequence"/>
</dbReference>
<feature type="signal peptide" evidence="2">
    <location>
        <begin position="1"/>
        <end position="24"/>
    </location>
</feature>